<sequence length="317" mass="35762">MKALPLFLVLALTALAWAVGGGKPAPVEPIGAGLRESFSLGDHYQKVLLLEGFPIVGSEKVADEALQEAAVVIGHMLKNRPDILRQLGENKIRLGIMAVEERTSDLPEHGDLYPHAFWDRRARGLGASRERPAVSCGEENLLHNPGDPYQTESIMVHEFAHAIHLMAVNDLDSTFDERLEKTYREAMARGLWKGLYAADNSREYFAEGVQSWFDTNRENDALHNHVNTREELVDYDPALAALVKEVFGENDWRYVRADHPSRAGEPHLRELDRSQLPPFAWGKEEQKAYDLVAENGRLKPDWKERQEKQKQEAGPAE</sequence>
<dbReference type="InterPro" id="IPR024079">
    <property type="entry name" value="MetalloPept_cat_dom_sf"/>
</dbReference>
<evidence type="ECO:0000313" key="4">
    <source>
        <dbReference type="Proteomes" id="UP000604083"/>
    </source>
</evidence>
<reference evidence="3" key="1">
    <citation type="submission" date="2021-01" db="EMBL/GenBank/DDBJ databases">
        <title>Modified the classification status of verrucomicrobia.</title>
        <authorList>
            <person name="Feng X."/>
        </authorList>
    </citation>
    <scope>NUCLEOTIDE SEQUENCE</scope>
    <source>
        <strain evidence="3">KCTC 12986</strain>
    </source>
</reference>
<organism evidence="3 4">
    <name type="scientific">Roseibacillus ishigakijimensis</name>
    <dbReference type="NCBI Taxonomy" id="454146"/>
    <lineage>
        <taxon>Bacteria</taxon>
        <taxon>Pseudomonadati</taxon>
        <taxon>Verrucomicrobiota</taxon>
        <taxon>Verrucomicrobiia</taxon>
        <taxon>Verrucomicrobiales</taxon>
        <taxon>Verrucomicrobiaceae</taxon>
        <taxon>Roseibacillus</taxon>
    </lineage>
</organism>
<dbReference type="Proteomes" id="UP000604083">
    <property type="component" value="Unassembled WGS sequence"/>
</dbReference>
<dbReference type="RefSeq" id="WP_200389997.1">
    <property type="nucleotide sequence ID" value="NZ_JAENIO010000001.1"/>
</dbReference>
<name>A0A934VL68_9BACT</name>
<accession>A0A934VL68</accession>
<dbReference type="EMBL" id="JAENIO010000001">
    <property type="protein sequence ID" value="MBK1832565.1"/>
    <property type="molecule type" value="Genomic_DNA"/>
</dbReference>
<comment type="caution">
    <text evidence="3">The sequence shown here is derived from an EMBL/GenBank/DDBJ whole genome shotgun (WGS) entry which is preliminary data.</text>
</comment>
<feature type="chain" id="PRO_5037106417" description="Metallopeptidase" evidence="2">
    <location>
        <begin position="19"/>
        <end position="317"/>
    </location>
</feature>
<keyword evidence="2" id="KW-0732">Signal</keyword>
<keyword evidence="4" id="KW-1185">Reference proteome</keyword>
<evidence type="ECO:0000256" key="1">
    <source>
        <dbReference type="SAM" id="MobiDB-lite"/>
    </source>
</evidence>
<gene>
    <name evidence="3" type="ORF">JIN78_00715</name>
</gene>
<protein>
    <recommendedName>
        <fullName evidence="5">Metallopeptidase</fullName>
    </recommendedName>
</protein>
<dbReference type="SUPFAM" id="SSF55486">
    <property type="entry name" value="Metalloproteases ('zincins'), catalytic domain"/>
    <property type="match status" value="1"/>
</dbReference>
<evidence type="ECO:0000313" key="3">
    <source>
        <dbReference type="EMBL" id="MBK1832565.1"/>
    </source>
</evidence>
<feature type="region of interest" description="Disordered" evidence="1">
    <location>
        <begin position="293"/>
        <end position="317"/>
    </location>
</feature>
<proteinExistence type="predicted"/>
<dbReference type="GO" id="GO:0008237">
    <property type="term" value="F:metallopeptidase activity"/>
    <property type="evidence" value="ECO:0007669"/>
    <property type="project" value="InterPro"/>
</dbReference>
<dbReference type="AlphaFoldDB" id="A0A934VL68"/>
<feature type="compositionally biased region" description="Basic and acidic residues" evidence="1">
    <location>
        <begin position="296"/>
        <end position="311"/>
    </location>
</feature>
<dbReference type="Gene3D" id="3.40.390.10">
    <property type="entry name" value="Collagenase (Catalytic Domain)"/>
    <property type="match status" value="1"/>
</dbReference>
<evidence type="ECO:0000256" key="2">
    <source>
        <dbReference type="SAM" id="SignalP"/>
    </source>
</evidence>
<feature type="signal peptide" evidence="2">
    <location>
        <begin position="1"/>
        <end position="18"/>
    </location>
</feature>
<evidence type="ECO:0008006" key="5">
    <source>
        <dbReference type="Google" id="ProtNLM"/>
    </source>
</evidence>